<gene>
    <name evidence="1" type="ORF">H261_01686</name>
</gene>
<dbReference type="AlphaFoldDB" id="M2ZB33"/>
<evidence type="ECO:0000313" key="2">
    <source>
        <dbReference type="Proteomes" id="UP000011744"/>
    </source>
</evidence>
<dbReference type="Proteomes" id="UP000011744">
    <property type="component" value="Unassembled WGS sequence"/>
</dbReference>
<comment type="caution">
    <text evidence="1">The sequence shown here is derived from an EMBL/GenBank/DDBJ whole genome shotgun (WGS) entry which is preliminary data.</text>
</comment>
<dbReference type="EMBL" id="AONQ01000003">
    <property type="protein sequence ID" value="EME71605.1"/>
    <property type="molecule type" value="Genomic_DNA"/>
</dbReference>
<dbReference type="OrthoDB" id="1551241at2"/>
<sequence length="151" mass="17167">MPDTYDPAQPRDDHGRWAKTASEHGYVVKDIDDKMEKVIAGRKQVGESKECVALVKHLVPEVGRAADWHEGPPILGYGNPPLERGTPIATFENYRYPNRASGNHAAIFLEYGLHEGRTGMWVFDQANKLEPKRRHIPFRSQAERYSVIKCK</sequence>
<name>M2ZB33_9PROT</name>
<reference evidence="1 2" key="1">
    <citation type="journal article" date="2014" name="Genome Announc.">
        <title>Draft Genome Sequence of Magnetospirillum sp. Strain SO-1, a Freshwater Magnetotactic Bacterium Isolated from the Ol'khovka River, Russia.</title>
        <authorList>
            <person name="Grouzdev D.S."/>
            <person name="Dziuba M.V."/>
            <person name="Sukhacheva M.S."/>
            <person name="Mardanov A.V."/>
            <person name="Beletskiy A.V."/>
            <person name="Kuznetsov B.B."/>
            <person name="Skryabin K.G."/>
        </authorList>
    </citation>
    <scope>NUCLEOTIDE SEQUENCE [LARGE SCALE GENOMIC DNA]</scope>
    <source>
        <strain evidence="1 2">SO-1</strain>
    </source>
</reference>
<dbReference type="InterPro" id="IPR047746">
    <property type="entry name" value="Dae2/Tae2-like"/>
</dbReference>
<accession>M2ZB33</accession>
<dbReference type="NCBIfam" id="NF033857">
    <property type="entry name" value="BPSL0067_fam"/>
    <property type="match status" value="1"/>
</dbReference>
<organism evidence="1 2">
    <name type="scientific">Paramagnetospirillum caucaseum</name>
    <dbReference type="NCBI Taxonomy" id="1244869"/>
    <lineage>
        <taxon>Bacteria</taxon>
        <taxon>Pseudomonadati</taxon>
        <taxon>Pseudomonadota</taxon>
        <taxon>Alphaproteobacteria</taxon>
        <taxon>Rhodospirillales</taxon>
        <taxon>Magnetospirillaceae</taxon>
        <taxon>Paramagnetospirillum</taxon>
    </lineage>
</organism>
<protein>
    <submittedName>
        <fullName evidence="1">Uncharacterized protein</fullName>
    </submittedName>
</protein>
<dbReference type="STRING" id="1244869.H261_01686"/>
<dbReference type="RefSeq" id="WP_008613615.1">
    <property type="nucleotide sequence ID" value="NZ_AONQ01000003.1"/>
</dbReference>
<keyword evidence="2" id="KW-1185">Reference proteome</keyword>
<proteinExistence type="predicted"/>
<evidence type="ECO:0000313" key="1">
    <source>
        <dbReference type="EMBL" id="EME71605.1"/>
    </source>
</evidence>
<dbReference type="PATRIC" id="fig|1244869.3.peg.330"/>